<dbReference type="Gene3D" id="3.30.420.80">
    <property type="entry name" value="Ribosomal protein S11"/>
    <property type="match status" value="1"/>
</dbReference>
<evidence type="ECO:0000256" key="2">
    <source>
        <dbReference type="ARBA" id="ARBA00022730"/>
    </source>
</evidence>
<dbReference type="PIRSF" id="PIRSF002131">
    <property type="entry name" value="Ribosomal_S11"/>
    <property type="match status" value="1"/>
</dbReference>
<accession>D2MMC6</accession>
<dbReference type="InterPro" id="IPR036967">
    <property type="entry name" value="Ribosomal_uS11_sf"/>
</dbReference>
<keyword evidence="4 8" id="KW-0689">Ribosomal protein</keyword>
<evidence type="ECO:0000256" key="9">
    <source>
        <dbReference type="RuleBase" id="RU003629"/>
    </source>
</evidence>
<name>D2MMC6_9FIRM</name>
<evidence type="ECO:0000313" key="11">
    <source>
        <dbReference type="Proteomes" id="UP000005017"/>
    </source>
</evidence>
<dbReference type="SUPFAM" id="SSF53137">
    <property type="entry name" value="Translational machinery components"/>
    <property type="match status" value="1"/>
</dbReference>
<comment type="caution">
    <text evidence="10">The sequence shown here is derived from an EMBL/GenBank/DDBJ whole genome shotgun (WGS) entry which is preliminary data.</text>
</comment>
<proteinExistence type="inferred from homology"/>
<sequence length="134" mass="13984">MAANTKKKGAVTRKKKTRRNVAKGIAHIHSTFNNTIVTISDEAGNVVAWSSAGALGYKGSRKSTPYVAQLTAEAAGKAAVQQGMKSVEVNVKGPGAGREAAVRSLQTAGLNITVINDVTPIPHNGCRPPKRPRG</sequence>
<dbReference type="GO" id="GO:0006412">
    <property type="term" value="P:translation"/>
    <property type="evidence" value="ECO:0007669"/>
    <property type="project" value="UniProtKB-UniRule"/>
</dbReference>
<comment type="similarity">
    <text evidence="1 8 9">Belongs to the universal ribosomal protein uS11 family.</text>
</comment>
<dbReference type="GO" id="GO:0005840">
    <property type="term" value="C:ribosome"/>
    <property type="evidence" value="ECO:0007669"/>
    <property type="project" value="UniProtKB-KW"/>
</dbReference>
<organism evidence="10 11">
    <name type="scientific">Bulleidia extructa W1219</name>
    <dbReference type="NCBI Taxonomy" id="679192"/>
    <lineage>
        <taxon>Bacteria</taxon>
        <taxon>Bacillati</taxon>
        <taxon>Bacillota</taxon>
        <taxon>Erysipelotrichia</taxon>
        <taxon>Erysipelotrichales</taxon>
        <taxon>Erysipelotrichaceae</taxon>
        <taxon>Bulleidia</taxon>
    </lineage>
</organism>
<evidence type="ECO:0000256" key="5">
    <source>
        <dbReference type="ARBA" id="ARBA00023274"/>
    </source>
</evidence>
<keyword evidence="2 8" id="KW-0699">rRNA-binding</keyword>
<evidence type="ECO:0000256" key="8">
    <source>
        <dbReference type="HAMAP-Rule" id="MF_01310"/>
    </source>
</evidence>
<comment type="subunit">
    <text evidence="8">Part of the 30S ribosomal subunit. Interacts with proteins S7 and S18. Binds to IF-3.</text>
</comment>
<dbReference type="RefSeq" id="WP_006626547.1">
    <property type="nucleotide sequence ID" value="NZ_ADFR01000002.1"/>
</dbReference>
<evidence type="ECO:0000256" key="1">
    <source>
        <dbReference type="ARBA" id="ARBA00006194"/>
    </source>
</evidence>
<dbReference type="Pfam" id="PF00411">
    <property type="entry name" value="Ribosomal_S11"/>
    <property type="match status" value="1"/>
</dbReference>
<dbReference type="GO" id="GO:0003735">
    <property type="term" value="F:structural constituent of ribosome"/>
    <property type="evidence" value="ECO:0007669"/>
    <property type="project" value="InterPro"/>
</dbReference>
<gene>
    <name evidence="8 10" type="primary">rpsK</name>
    <name evidence="10" type="ORF">HMPREF9013_0904</name>
</gene>
<dbReference type="PANTHER" id="PTHR11759">
    <property type="entry name" value="40S RIBOSOMAL PROTEIN S14/30S RIBOSOMAL PROTEIN S11"/>
    <property type="match status" value="1"/>
</dbReference>
<dbReference type="GO" id="GO:1990904">
    <property type="term" value="C:ribonucleoprotein complex"/>
    <property type="evidence" value="ECO:0007669"/>
    <property type="project" value="UniProtKB-KW"/>
</dbReference>
<keyword evidence="5 8" id="KW-0687">Ribonucleoprotein</keyword>
<evidence type="ECO:0000256" key="3">
    <source>
        <dbReference type="ARBA" id="ARBA00022884"/>
    </source>
</evidence>
<dbReference type="PROSITE" id="PS00054">
    <property type="entry name" value="RIBOSOMAL_S11"/>
    <property type="match status" value="1"/>
</dbReference>
<dbReference type="HAMAP" id="MF_01310">
    <property type="entry name" value="Ribosomal_uS11"/>
    <property type="match status" value="1"/>
</dbReference>
<comment type="function">
    <text evidence="7 8">Located on the platform of the 30S subunit, it bridges several disparate RNA helices of the 16S rRNA. Forms part of the Shine-Dalgarno cleft in the 70S ribosome.</text>
</comment>
<dbReference type="STRING" id="679192.HMPREF9013_0904"/>
<dbReference type="AlphaFoldDB" id="D2MMC6"/>
<keyword evidence="11" id="KW-1185">Reference proteome</keyword>
<dbReference type="eggNOG" id="COG0100">
    <property type="taxonomic scope" value="Bacteria"/>
</dbReference>
<keyword evidence="3 8" id="KW-0694">RNA-binding</keyword>
<dbReference type="InterPro" id="IPR001971">
    <property type="entry name" value="Ribosomal_uS11"/>
</dbReference>
<dbReference type="GO" id="GO:0019843">
    <property type="term" value="F:rRNA binding"/>
    <property type="evidence" value="ECO:0007669"/>
    <property type="project" value="UniProtKB-UniRule"/>
</dbReference>
<reference evidence="11" key="1">
    <citation type="submission" date="2009-12" db="EMBL/GenBank/DDBJ databases">
        <title>Sequence of Clostridiales genomosp. BVAB3 str. UPII9-5.</title>
        <authorList>
            <person name="Madupu R."/>
            <person name="Durkin A.S."/>
            <person name="Torralba M."/>
            <person name="Methe B."/>
            <person name="Sutton G.G."/>
            <person name="Strausberg R.L."/>
            <person name="Nelson K.E."/>
        </authorList>
    </citation>
    <scope>NUCLEOTIDE SEQUENCE [LARGE SCALE GENOMIC DNA]</scope>
    <source>
        <strain evidence="11">W1219</strain>
    </source>
</reference>
<evidence type="ECO:0000256" key="7">
    <source>
        <dbReference type="ARBA" id="ARBA00058053"/>
    </source>
</evidence>
<dbReference type="NCBIfam" id="NF003698">
    <property type="entry name" value="PRK05309.1"/>
    <property type="match status" value="1"/>
</dbReference>
<evidence type="ECO:0000256" key="6">
    <source>
        <dbReference type="ARBA" id="ARBA00035160"/>
    </source>
</evidence>
<evidence type="ECO:0000313" key="10">
    <source>
        <dbReference type="EMBL" id="EFC06202.1"/>
    </source>
</evidence>
<dbReference type="EMBL" id="ADFR01000002">
    <property type="protein sequence ID" value="EFC06202.1"/>
    <property type="molecule type" value="Genomic_DNA"/>
</dbReference>
<dbReference type="NCBIfam" id="TIGR03632">
    <property type="entry name" value="uS11_bact"/>
    <property type="match status" value="1"/>
</dbReference>
<dbReference type="InterPro" id="IPR018102">
    <property type="entry name" value="Ribosomal_uS11_CS"/>
</dbReference>
<evidence type="ECO:0000256" key="4">
    <source>
        <dbReference type="ARBA" id="ARBA00022980"/>
    </source>
</evidence>
<protein>
    <recommendedName>
        <fullName evidence="6 8">Small ribosomal subunit protein uS11</fullName>
    </recommendedName>
</protein>
<dbReference type="OrthoDB" id="9806415at2"/>
<dbReference type="FunFam" id="3.30.420.80:FF:000001">
    <property type="entry name" value="30S ribosomal protein S11"/>
    <property type="match status" value="1"/>
</dbReference>
<dbReference type="Proteomes" id="UP000005017">
    <property type="component" value="Unassembled WGS sequence"/>
</dbReference>
<dbReference type="InterPro" id="IPR019981">
    <property type="entry name" value="Ribosomal_uS11_bac-type"/>
</dbReference>